<dbReference type="Proteomes" id="UP000582643">
    <property type="component" value="Unassembled WGS sequence"/>
</dbReference>
<proteinExistence type="inferred from homology"/>
<dbReference type="PROSITE" id="PS00061">
    <property type="entry name" value="ADH_SHORT"/>
    <property type="match status" value="1"/>
</dbReference>
<dbReference type="AlphaFoldDB" id="A0A7W7TWD1"/>
<evidence type="ECO:0000256" key="1">
    <source>
        <dbReference type="ARBA" id="ARBA00006484"/>
    </source>
</evidence>
<evidence type="ECO:0000313" key="5">
    <source>
        <dbReference type="Proteomes" id="UP000582643"/>
    </source>
</evidence>
<dbReference type="Pfam" id="PF00106">
    <property type="entry name" value="adh_short"/>
    <property type="match status" value="1"/>
</dbReference>
<dbReference type="InterPro" id="IPR002347">
    <property type="entry name" value="SDR_fam"/>
</dbReference>
<dbReference type="PANTHER" id="PTHR44196:SF1">
    <property type="entry name" value="DEHYDROGENASE_REDUCTASE SDR FAMILY MEMBER 7B"/>
    <property type="match status" value="1"/>
</dbReference>
<dbReference type="GO" id="GO:0016491">
    <property type="term" value="F:oxidoreductase activity"/>
    <property type="evidence" value="ECO:0007669"/>
    <property type="project" value="UniProtKB-KW"/>
</dbReference>
<dbReference type="EMBL" id="JACHJY010000002">
    <property type="protein sequence ID" value="MBB4980443.1"/>
    <property type="molecule type" value="Genomic_DNA"/>
</dbReference>
<organism evidence="4 5">
    <name type="scientific">Streptomyces nymphaeiformis</name>
    <dbReference type="NCBI Taxonomy" id="2663842"/>
    <lineage>
        <taxon>Bacteria</taxon>
        <taxon>Bacillati</taxon>
        <taxon>Actinomycetota</taxon>
        <taxon>Actinomycetes</taxon>
        <taxon>Kitasatosporales</taxon>
        <taxon>Streptomycetaceae</taxon>
        <taxon>Streptomyces</taxon>
    </lineage>
</organism>
<accession>A0A7W7TWD1</accession>
<dbReference type="NCBIfam" id="NF006119">
    <property type="entry name" value="PRK08264.1-5"/>
    <property type="match status" value="1"/>
</dbReference>
<dbReference type="PANTHER" id="PTHR44196">
    <property type="entry name" value="DEHYDROGENASE/REDUCTASE SDR FAMILY MEMBER 7B"/>
    <property type="match status" value="1"/>
</dbReference>
<evidence type="ECO:0000256" key="3">
    <source>
        <dbReference type="RuleBase" id="RU000363"/>
    </source>
</evidence>
<dbReference type="PRINTS" id="PR00081">
    <property type="entry name" value="GDHRDH"/>
</dbReference>
<gene>
    <name evidence="4" type="ORF">GGE06_001351</name>
</gene>
<dbReference type="GO" id="GO:0016020">
    <property type="term" value="C:membrane"/>
    <property type="evidence" value="ECO:0007669"/>
    <property type="project" value="TreeGrafter"/>
</dbReference>
<name>A0A7W7TWD1_9ACTN</name>
<dbReference type="Gene3D" id="3.40.50.720">
    <property type="entry name" value="NAD(P)-binding Rossmann-like Domain"/>
    <property type="match status" value="1"/>
</dbReference>
<keyword evidence="5" id="KW-1185">Reference proteome</keyword>
<dbReference type="SUPFAM" id="SSF51735">
    <property type="entry name" value="NAD(P)-binding Rossmann-fold domains"/>
    <property type="match status" value="1"/>
</dbReference>
<reference evidence="4 5" key="1">
    <citation type="submission" date="2020-08" db="EMBL/GenBank/DDBJ databases">
        <title>Genomic Encyclopedia of Type Strains, Phase III (KMG-III): the genomes of soil and plant-associated and newly described type strains.</title>
        <authorList>
            <person name="Whitman W."/>
        </authorList>
    </citation>
    <scope>NUCLEOTIDE SEQUENCE [LARGE SCALE GENOMIC DNA]</scope>
    <source>
        <strain evidence="4 5">SFB5A</strain>
    </source>
</reference>
<evidence type="ECO:0000313" key="4">
    <source>
        <dbReference type="EMBL" id="MBB4980443.1"/>
    </source>
</evidence>
<dbReference type="PRINTS" id="PR00080">
    <property type="entry name" value="SDRFAMILY"/>
</dbReference>
<sequence length="241" mass="24784">MGRLTAAVALGVGMELKDAVAVVTGANRGLGRHLAAQLMERGAKVYAAARRPETVDLPGAVPLRLDVTDAESIRAAARTASDVTLLVNNAGISTGTPLMTGSPDMVRLEMEVNFFGPLAVTRAFAPVIESNGGGAVLNVLSVLSWLHPADLGAYAAAKAAAWALTGAVREELAPRDITVSALHVGYMDTDMAVGVPAHQKTAPAEVAAQALAGIERGLPEILADETTRHVKRSLAASPNAA</sequence>
<dbReference type="InterPro" id="IPR036291">
    <property type="entry name" value="NAD(P)-bd_dom_sf"/>
</dbReference>
<comment type="caution">
    <text evidence="4">The sequence shown here is derived from an EMBL/GenBank/DDBJ whole genome shotgun (WGS) entry which is preliminary data.</text>
</comment>
<keyword evidence="2" id="KW-0560">Oxidoreductase</keyword>
<evidence type="ECO:0000256" key="2">
    <source>
        <dbReference type="ARBA" id="ARBA00023002"/>
    </source>
</evidence>
<dbReference type="InterPro" id="IPR020904">
    <property type="entry name" value="Sc_DH/Rdtase_CS"/>
</dbReference>
<comment type="similarity">
    <text evidence="1 3">Belongs to the short-chain dehydrogenases/reductases (SDR) family.</text>
</comment>
<protein>
    <submittedName>
        <fullName evidence="4">NAD(P)-dependent dehydrogenase (Short-subunit alcohol dehydrogenase family)</fullName>
    </submittedName>
</protein>